<protein>
    <submittedName>
        <fullName evidence="3">TadE/TadG family type IV pilus assembly protein</fullName>
    </submittedName>
</protein>
<dbReference type="Pfam" id="PF07811">
    <property type="entry name" value="TadE"/>
    <property type="match status" value="1"/>
</dbReference>
<name>A0ABW3ZJC2_9RHOB</name>
<dbReference type="InterPro" id="IPR012495">
    <property type="entry name" value="TadE-like_dom"/>
</dbReference>
<feature type="transmembrane region" description="Helical" evidence="1">
    <location>
        <begin position="23"/>
        <end position="44"/>
    </location>
</feature>
<keyword evidence="1" id="KW-1133">Transmembrane helix</keyword>
<evidence type="ECO:0000313" key="3">
    <source>
        <dbReference type="EMBL" id="MFD1343199.1"/>
    </source>
</evidence>
<gene>
    <name evidence="3" type="ORF">ACFQ4E_12275</name>
</gene>
<dbReference type="Proteomes" id="UP001597135">
    <property type="component" value="Unassembled WGS sequence"/>
</dbReference>
<dbReference type="EMBL" id="JBHTMU010000020">
    <property type="protein sequence ID" value="MFD1343199.1"/>
    <property type="molecule type" value="Genomic_DNA"/>
</dbReference>
<sequence length="133" mass="15222">MTTLCDLLQRFRRDERGSQTVEAVIWVPFFTMFLLFVVDVSMVFNRQSEMHRIVQDANRALSTGRIETTAEAESFVRTRLAYLEVTPDIRTTVDKGVINTRISVPASALMPLDGFAFFRDKTVVVSNQHLSEF</sequence>
<feature type="domain" description="TadE-like" evidence="2">
    <location>
        <begin position="17"/>
        <end position="57"/>
    </location>
</feature>
<evidence type="ECO:0000313" key="4">
    <source>
        <dbReference type="Proteomes" id="UP001597135"/>
    </source>
</evidence>
<proteinExistence type="predicted"/>
<dbReference type="RefSeq" id="WP_386803935.1">
    <property type="nucleotide sequence ID" value="NZ_JBHTMU010000020.1"/>
</dbReference>
<organism evidence="3 4">
    <name type="scientific">Litorisediminicola beolgyonensis</name>
    <dbReference type="NCBI Taxonomy" id="1173614"/>
    <lineage>
        <taxon>Bacteria</taxon>
        <taxon>Pseudomonadati</taxon>
        <taxon>Pseudomonadota</taxon>
        <taxon>Alphaproteobacteria</taxon>
        <taxon>Rhodobacterales</taxon>
        <taxon>Paracoccaceae</taxon>
        <taxon>Litorisediminicola</taxon>
    </lineage>
</organism>
<keyword evidence="1" id="KW-0472">Membrane</keyword>
<evidence type="ECO:0000259" key="2">
    <source>
        <dbReference type="Pfam" id="PF07811"/>
    </source>
</evidence>
<keyword evidence="4" id="KW-1185">Reference proteome</keyword>
<evidence type="ECO:0000256" key="1">
    <source>
        <dbReference type="SAM" id="Phobius"/>
    </source>
</evidence>
<accession>A0ABW3ZJC2</accession>
<comment type="caution">
    <text evidence="3">The sequence shown here is derived from an EMBL/GenBank/DDBJ whole genome shotgun (WGS) entry which is preliminary data.</text>
</comment>
<keyword evidence="1" id="KW-0812">Transmembrane</keyword>
<reference evidence="4" key="1">
    <citation type="journal article" date="2019" name="Int. J. Syst. Evol. Microbiol.">
        <title>The Global Catalogue of Microorganisms (GCM) 10K type strain sequencing project: providing services to taxonomists for standard genome sequencing and annotation.</title>
        <authorList>
            <consortium name="The Broad Institute Genomics Platform"/>
            <consortium name="The Broad Institute Genome Sequencing Center for Infectious Disease"/>
            <person name="Wu L."/>
            <person name="Ma J."/>
        </authorList>
    </citation>
    <scope>NUCLEOTIDE SEQUENCE [LARGE SCALE GENOMIC DNA]</scope>
    <source>
        <strain evidence="4">CCUG 62953</strain>
    </source>
</reference>